<feature type="domain" description="Glycosyltransferase subfamily 4-like N-terminal" evidence="4">
    <location>
        <begin position="17"/>
        <end position="166"/>
    </location>
</feature>
<dbReference type="Pfam" id="PF13692">
    <property type="entry name" value="Glyco_trans_1_4"/>
    <property type="match status" value="1"/>
</dbReference>
<dbReference type="EMBL" id="JAVDRL010000004">
    <property type="protein sequence ID" value="MDR6530810.1"/>
    <property type="molecule type" value="Genomic_DNA"/>
</dbReference>
<dbReference type="CDD" id="cd03801">
    <property type="entry name" value="GT4_PimA-like"/>
    <property type="match status" value="1"/>
</dbReference>
<name>A0ABU1MXB0_9CAUL</name>
<dbReference type="PANTHER" id="PTHR12526:SF640">
    <property type="entry name" value="COLANIC ACID BIOSYNTHESIS GLYCOSYLTRANSFERASE WCAL-RELATED"/>
    <property type="match status" value="1"/>
</dbReference>
<proteinExistence type="inferred from homology"/>
<evidence type="ECO:0000313" key="5">
    <source>
        <dbReference type="EMBL" id="MDR6530810.1"/>
    </source>
</evidence>
<dbReference type="InterPro" id="IPR028098">
    <property type="entry name" value="Glyco_trans_4-like_N"/>
</dbReference>
<evidence type="ECO:0000256" key="2">
    <source>
        <dbReference type="ARBA" id="ARBA00022676"/>
    </source>
</evidence>
<evidence type="ECO:0000259" key="4">
    <source>
        <dbReference type="Pfam" id="PF13579"/>
    </source>
</evidence>
<dbReference type="Proteomes" id="UP001262754">
    <property type="component" value="Unassembled WGS sequence"/>
</dbReference>
<dbReference type="Gene3D" id="3.40.50.2000">
    <property type="entry name" value="Glycogen Phosphorylase B"/>
    <property type="match status" value="2"/>
</dbReference>
<reference evidence="5 6" key="1">
    <citation type="submission" date="2023-07" db="EMBL/GenBank/DDBJ databases">
        <title>Sorghum-associated microbial communities from plants grown in Nebraska, USA.</title>
        <authorList>
            <person name="Schachtman D."/>
        </authorList>
    </citation>
    <scope>NUCLEOTIDE SEQUENCE [LARGE SCALE GENOMIC DNA]</scope>
    <source>
        <strain evidence="5 6">DS2154</strain>
    </source>
</reference>
<accession>A0ABU1MXB0</accession>
<dbReference type="PANTHER" id="PTHR12526">
    <property type="entry name" value="GLYCOSYLTRANSFERASE"/>
    <property type="match status" value="1"/>
</dbReference>
<gene>
    <name evidence="5" type="ORF">J2800_001549</name>
</gene>
<keyword evidence="3" id="KW-0808">Transferase</keyword>
<evidence type="ECO:0000256" key="1">
    <source>
        <dbReference type="ARBA" id="ARBA00009481"/>
    </source>
</evidence>
<dbReference type="RefSeq" id="WP_310030528.1">
    <property type="nucleotide sequence ID" value="NZ_JAVDRL010000004.1"/>
</dbReference>
<comment type="similarity">
    <text evidence="1">Belongs to the glycosyltransferase group 1 family. Glycosyltransferase 4 subfamily.</text>
</comment>
<evidence type="ECO:0000313" key="6">
    <source>
        <dbReference type="Proteomes" id="UP001262754"/>
    </source>
</evidence>
<dbReference type="SUPFAM" id="SSF53756">
    <property type="entry name" value="UDP-Glycosyltransferase/glycogen phosphorylase"/>
    <property type="match status" value="1"/>
</dbReference>
<comment type="caution">
    <text evidence="5">The sequence shown here is derived from an EMBL/GenBank/DDBJ whole genome shotgun (WGS) entry which is preliminary data.</text>
</comment>
<keyword evidence="2" id="KW-0328">Glycosyltransferase</keyword>
<sequence>MKTTRVAIVIPEGLSGRGGIVRVTAYLTRHIRAHIPDIETHVYRSRYSDNALLKHLTAPFALAAFAVKCAAKRIDVAHLNVAPRGSTLRKQLYQSVAKALGMRTVLHLHGSGYDEFYAELPARHQAAVRAFFARADAVVALGDHWKRFMLTELRLPSAKVVEIPNGVPAAPVVERAANATPSIAFLGEVGHRKGVDILIDALARLKADGLTFTATIGGNGDLDAARAQAERDGVIDRIAFPGWVDEAGADAVLRAADLLVLPSRAENQPVAILEAMARGLPVVATRIGGIPQQVLEGETGLLVEPDDAEQLAEALKALILSPERRTAYGQAGLKRFEAHFSVAACAERFAELYRSL</sequence>
<dbReference type="Pfam" id="PF13579">
    <property type="entry name" value="Glyco_trans_4_4"/>
    <property type="match status" value="1"/>
</dbReference>
<evidence type="ECO:0000256" key="3">
    <source>
        <dbReference type="ARBA" id="ARBA00022679"/>
    </source>
</evidence>
<protein>
    <submittedName>
        <fullName evidence="5">Glycosyltransferase involved in cell wall biosynthesis</fullName>
    </submittedName>
</protein>
<organism evidence="5 6">
    <name type="scientific">Caulobacter rhizosphaerae</name>
    <dbReference type="NCBI Taxonomy" id="2010972"/>
    <lineage>
        <taxon>Bacteria</taxon>
        <taxon>Pseudomonadati</taxon>
        <taxon>Pseudomonadota</taxon>
        <taxon>Alphaproteobacteria</taxon>
        <taxon>Caulobacterales</taxon>
        <taxon>Caulobacteraceae</taxon>
        <taxon>Caulobacter</taxon>
    </lineage>
</organism>
<keyword evidence="6" id="KW-1185">Reference proteome</keyword>